<evidence type="ECO:0000256" key="6">
    <source>
        <dbReference type="HAMAP-Rule" id="MF_00362"/>
    </source>
</evidence>
<keyword evidence="6" id="KW-0694">RNA-binding</keyword>
<dbReference type="Proteomes" id="UP000770785">
    <property type="component" value="Unassembled WGS sequence"/>
</dbReference>
<dbReference type="EMBL" id="JAATJH010000001">
    <property type="protein sequence ID" value="NJC25437.1"/>
    <property type="molecule type" value="Genomic_DNA"/>
</dbReference>
<evidence type="ECO:0000256" key="5">
    <source>
        <dbReference type="ARBA" id="ARBA00035202"/>
    </source>
</evidence>
<evidence type="ECO:0000256" key="4">
    <source>
        <dbReference type="ARBA" id="ARBA00023274"/>
    </source>
</evidence>
<dbReference type="InterPro" id="IPR022973">
    <property type="entry name" value="Ribosomal_uL10_bac"/>
</dbReference>
<dbReference type="SUPFAM" id="SSF160369">
    <property type="entry name" value="Ribosomal protein L10-like"/>
    <property type="match status" value="1"/>
</dbReference>
<dbReference type="GO" id="GO:0005840">
    <property type="term" value="C:ribosome"/>
    <property type="evidence" value="ECO:0007669"/>
    <property type="project" value="UniProtKB-KW"/>
</dbReference>
<dbReference type="Gene3D" id="3.30.70.1730">
    <property type="match status" value="1"/>
</dbReference>
<gene>
    <name evidence="6" type="primary">rplJ</name>
    <name evidence="7" type="ORF">GGR27_000918</name>
</gene>
<comment type="function">
    <text evidence="1 6">Forms part of the ribosomal stalk, playing a central role in the interaction of the ribosome with GTP-bound translation factors.</text>
</comment>
<proteinExistence type="inferred from homology"/>
<dbReference type="RefSeq" id="WP_168036188.1">
    <property type="nucleotide sequence ID" value="NZ_JAATJH010000001.1"/>
</dbReference>
<dbReference type="InterPro" id="IPR043141">
    <property type="entry name" value="Ribosomal_uL10-like_sf"/>
</dbReference>
<dbReference type="PANTHER" id="PTHR11560">
    <property type="entry name" value="39S RIBOSOMAL PROTEIN L10, MITOCHONDRIAL"/>
    <property type="match status" value="1"/>
</dbReference>
<keyword evidence="8" id="KW-1185">Reference proteome</keyword>
<dbReference type="InterPro" id="IPR001790">
    <property type="entry name" value="Ribosomal_uL10"/>
</dbReference>
<comment type="subunit">
    <text evidence="6">Part of the ribosomal stalk of the 50S ribosomal subunit. The N-terminus interacts with L11 and the large rRNA to form the base of the stalk. The C-terminus forms an elongated spine to which L12 dimers bind in a sequential fashion forming a multimeric L10(L12)X complex.</text>
</comment>
<comment type="caution">
    <text evidence="7">The sequence shown here is derived from an EMBL/GenBank/DDBJ whole genome shotgun (WGS) entry which is preliminary data.</text>
</comment>
<dbReference type="NCBIfam" id="NF000955">
    <property type="entry name" value="PRK00099.1-1"/>
    <property type="match status" value="1"/>
</dbReference>
<protein>
    <recommendedName>
        <fullName evidence="5 6">Large ribosomal subunit protein uL10</fullName>
    </recommendedName>
</protein>
<organism evidence="7 8">
    <name type="scientific">Neolewinella antarctica</name>
    <dbReference type="NCBI Taxonomy" id="442734"/>
    <lineage>
        <taxon>Bacteria</taxon>
        <taxon>Pseudomonadati</taxon>
        <taxon>Bacteroidota</taxon>
        <taxon>Saprospiria</taxon>
        <taxon>Saprospirales</taxon>
        <taxon>Lewinellaceae</taxon>
        <taxon>Neolewinella</taxon>
    </lineage>
</organism>
<keyword evidence="6" id="KW-0699">rRNA-binding</keyword>
<evidence type="ECO:0000313" key="8">
    <source>
        <dbReference type="Proteomes" id="UP000770785"/>
    </source>
</evidence>
<dbReference type="Pfam" id="PF00466">
    <property type="entry name" value="Ribosomal_L10"/>
    <property type="match status" value="1"/>
</dbReference>
<dbReference type="InterPro" id="IPR047865">
    <property type="entry name" value="Ribosomal_uL10_bac_type"/>
</dbReference>
<accession>A0ABX0X888</accession>
<dbReference type="CDD" id="cd05797">
    <property type="entry name" value="Ribosomal_L10"/>
    <property type="match status" value="1"/>
</dbReference>
<evidence type="ECO:0000256" key="1">
    <source>
        <dbReference type="ARBA" id="ARBA00002633"/>
    </source>
</evidence>
<keyword evidence="4 6" id="KW-0687">Ribonucleoprotein</keyword>
<name>A0ABX0X888_9BACT</name>
<evidence type="ECO:0000256" key="3">
    <source>
        <dbReference type="ARBA" id="ARBA00022980"/>
    </source>
</evidence>
<evidence type="ECO:0000256" key="2">
    <source>
        <dbReference type="ARBA" id="ARBA00008889"/>
    </source>
</evidence>
<reference evidence="7 8" key="1">
    <citation type="submission" date="2020-03" db="EMBL/GenBank/DDBJ databases">
        <title>Genomic Encyclopedia of Type Strains, Phase IV (KMG-IV): sequencing the most valuable type-strain genomes for metagenomic binning, comparative biology and taxonomic classification.</title>
        <authorList>
            <person name="Goeker M."/>
        </authorList>
    </citation>
    <scope>NUCLEOTIDE SEQUENCE [LARGE SCALE GENOMIC DNA]</scope>
    <source>
        <strain evidence="7 8">DSM 105096</strain>
    </source>
</reference>
<dbReference type="HAMAP" id="MF_00362">
    <property type="entry name" value="Ribosomal_uL10"/>
    <property type="match status" value="1"/>
</dbReference>
<comment type="similarity">
    <text evidence="2 6">Belongs to the universal ribosomal protein uL10 family.</text>
</comment>
<evidence type="ECO:0000313" key="7">
    <source>
        <dbReference type="EMBL" id="NJC25437.1"/>
    </source>
</evidence>
<sequence>MTKNEKGAAIEQLKAAFEANEFFYVADASTLPADKTTELRRALHAKGIKMQVVKNTLARKALEQLPSENNYAEIFESLKGATAILFTETANAPAKVIKEFRGKEGERPILKAAYISSSIYVGDDKLELLSKLKSREELVSDVLTLLQSPMQNLLSGLKSGGAQVAGLLKTLEEREA</sequence>
<keyword evidence="3 6" id="KW-0689">Ribosomal protein</keyword>